<dbReference type="PANTHER" id="PTHR15443">
    <property type="entry name" value="ZONA PELLUCIDA BINDING PROTEIN SP38"/>
    <property type="match status" value="1"/>
</dbReference>
<dbReference type="GO" id="GO:0007339">
    <property type="term" value="P:binding of sperm to zona pellucida"/>
    <property type="evidence" value="ECO:0007669"/>
    <property type="project" value="InterPro"/>
</dbReference>
<accession>A0A151PHG3</accession>
<evidence type="ECO:0000256" key="2">
    <source>
        <dbReference type="SAM" id="MobiDB-lite"/>
    </source>
</evidence>
<dbReference type="GO" id="GO:0001669">
    <property type="term" value="C:acrosomal vesicle"/>
    <property type="evidence" value="ECO:0007669"/>
    <property type="project" value="TreeGrafter"/>
</dbReference>
<reference evidence="5 6" key="1">
    <citation type="journal article" date="2012" name="Genome Biol.">
        <title>Sequencing three crocodilian genomes to illuminate the evolution of archosaurs and amniotes.</title>
        <authorList>
            <person name="St John J.A."/>
            <person name="Braun E.L."/>
            <person name="Isberg S.R."/>
            <person name="Miles L.G."/>
            <person name="Chong A.Y."/>
            <person name="Gongora J."/>
            <person name="Dalzell P."/>
            <person name="Moran C."/>
            <person name="Bed'hom B."/>
            <person name="Abzhanov A."/>
            <person name="Burgess S.C."/>
            <person name="Cooksey A.M."/>
            <person name="Castoe T.A."/>
            <person name="Crawford N.G."/>
            <person name="Densmore L.D."/>
            <person name="Drew J.C."/>
            <person name="Edwards S.V."/>
            <person name="Faircloth B.C."/>
            <person name="Fujita M.K."/>
            <person name="Greenwold M.J."/>
            <person name="Hoffmann F.G."/>
            <person name="Howard J.M."/>
            <person name="Iguchi T."/>
            <person name="Janes D.E."/>
            <person name="Khan S.Y."/>
            <person name="Kohno S."/>
            <person name="de Koning A.J."/>
            <person name="Lance S.L."/>
            <person name="McCarthy F.M."/>
            <person name="McCormack J.E."/>
            <person name="Merchant M.E."/>
            <person name="Peterson D.G."/>
            <person name="Pollock D.D."/>
            <person name="Pourmand N."/>
            <person name="Raney B.J."/>
            <person name="Roessler K.A."/>
            <person name="Sanford J.R."/>
            <person name="Sawyer R.H."/>
            <person name="Schmidt C.J."/>
            <person name="Triplett E.W."/>
            <person name="Tuberville T.D."/>
            <person name="Venegas-Anaya M."/>
            <person name="Howard J.T."/>
            <person name="Jarvis E.D."/>
            <person name="Guillette L.J.Jr."/>
            <person name="Glenn T.C."/>
            <person name="Green R.E."/>
            <person name="Ray D.A."/>
        </authorList>
    </citation>
    <scope>NUCLEOTIDE SEQUENCE [LARGE SCALE GENOMIC DNA]</scope>
    <source>
        <strain evidence="5">KSC_2009_1</strain>
    </source>
</reference>
<evidence type="ECO:0000256" key="3">
    <source>
        <dbReference type="SAM" id="Phobius"/>
    </source>
</evidence>
<keyword evidence="1" id="KW-0175">Coiled coil</keyword>
<evidence type="ECO:0000313" key="6">
    <source>
        <dbReference type="Proteomes" id="UP000050525"/>
    </source>
</evidence>
<feature type="coiled-coil region" evidence="1">
    <location>
        <begin position="191"/>
        <end position="218"/>
    </location>
</feature>
<dbReference type="EMBL" id="AKHW03000190">
    <property type="protein sequence ID" value="KYO48448.1"/>
    <property type="molecule type" value="Genomic_DNA"/>
</dbReference>
<dbReference type="PROSITE" id="PS50835">
    <property type="entry name" value="IG_LIKE"/>
    <property type="match status" value="1"/>
</dbReference>
<organism evidence="5 6">
    <name type="scientific">Alligator mississippiensis</name>
    <name type="common">American alligator</name>
    <dbReference type="NCBI Taxonomy" id="8496"/>
    <lineage>
        <taxon>Eukaryota</taxon>
        <taxon>Metazoa</taxon>
        <taxon>Chordata</taxon>
        <taxon>Craniata</taxon>
        <taxon>Vertebrata</taxon>
        <taxon>Euteleostomi</taxon>
        <taxon>Archelosauria</taxon>
        <taxon>Archosauria</taxon>
        <taxon>Crocodylia</taxon>
        <taxon>Alligatoridae</taxon>
        <taxon>Alligatorinae</taxon>
        <taxon>Alligator</taxon>
    </lineage>
</organism>
<dbReference type="SUPFAM" id="SSF48726">
    <property type="entry name" value="Immunoglobulin"/>
    <property type="match status" value="1"/>
</dbReference>
<dbReference type="Pfam" id="PF07354">
    <property type="entry name" value="Sp38"/>
    <property type="match status" value="1"/>
</dbReference>
<dbReference type="PANTHER" id="PTHR15443:SF6">
    <property type="entry name" value="IG-LIKE DOMAIN-CONTAINING PROTEIN"/>
    <property type="match status" value="1"/>
</dbReference>
<dbReference type="Proteomes" id="UP000050525">
    <property type="component" value="Unassembled WGS sequence"/>
</dbReference>
<dbReference type="InterPro" id="IPR048806">
    <property type="entry name" value="ZPBP1/2_N"/>
</dbReference>
<feature type="transmembrane region" description="Helical" evidence="3">
    <location>
        <begin position="314"/>
        <end position="338"/>
    </location>
</feature>
<feature type="compositionally biased region" description="Polar residues" evidence="2">
    <location>
        <begin position="407"/>
        <end position="426"/>
    </location>
</feature>
<feature type="region of interest" description="Disordered" evidence="2">
    <location>
        <begin position="407"/>
        <end position="451"/>
    </location>
</feature>
<dbReference type="InterPro" id="IPR007110">
    <property type="entry name" value="Ig-like_dom"/>
</dbReference>
<dbReference type="GO" id="GO:0001675">
    <property type="term" value="P:acrosome assembly"/>
    <property type="evidence" value="ECO:0007669"/>
    <property type="project" value="TreeGrafter"/>
</dbReference>
<evidence type="ECO:0000256" key="1">
    <source>
        <dbReference type="SAM" id="Coils"/>
    </source>
</evidence>
<feature type="domain" description="Ig-like" evidence="4">
    <location>
        <begin position="52"/>
        <end position="154"/>
    </location>
</feature>
<keyword evidence="3" id="KW-1133">Transmembrane helix</keyword>
<dbReference type="InterPro" id="IPR036179">
    <property type="entry name" value="Ig-like_dom_sf"/>
</dbReference>
<protein>
    <submittedName>
        <fullName evidence="5">Zona pellucida-binding protein 1-like</fullName>
    </submittedName>
</protein>
<dbReference type="AlphaFoldDB" id="A0A151PHG3"/>
<dbReference type="GO" id="GO:0002199">
    <property type="term" value="C:zona pellucida receptor complex"/>
    <property type="evidence" value="ECO:0007669"/>
    <property type="project" value="TreeGrafter"/>
</dbReference>
<comment type="caution">
    <text evidence="5">The sequence shown here is derived from an EMBL/GenBank/DDBJ whole genome shotgun (WGS) entry which is preliminary data.</text>
</comment>
<sequence>MHFFYTDLAKRPHFFDKILHGEEGVAHSLRENSQQTYDDQAFSETGDVASIPDAPKTSVEVLGLEGSTVSVYVLINSKDLILKCLTKKLLMQRIIDPKYQWIGPMGLITKESQRFLLTDEGNLEVYNIHASDSGSYTCSVIYMHNDRHVITEFSFMVYVYHKPGKSIHLSSEFKTETCETSAVVPFEKQLLEHLEKLMRNLQCEIQQWNTQCHAATDTVAMLTHKLIFQFVVFPLTLAFADPCRSSECENFNSIKKAYARIKQFFESQNIVHHRSEQIHYISGSLSGIKMDHCKPGFGKNINNSTTCPGCCGTLQIWIVFLISCIGTTLILVISWIIIQKCCRRTLAAQFIKETEPELKHRLKTFANIANDAEIEEQRSKLRNSGKHVKKNLPKYKAGFLHEESTGLLSNDGMTETSTPAASNPSPDRTWPSEVETSFEERHHVPKGLPPNRKMLAKILSHKVS</sequence>
<dbReference type="GO" id="GO:0005576">
    <property type="term" value="C:extracellular region"/>
    <property type="evidence" value="ECO:0007669"/>
    <property type="project" value="InterPro"/>
</dbReference>
<keyword evidence="3" id="KW-0812">Transmembrane</keyword>
<keyword evidence="6" id="KW-1185">Reference proteome</keyword>
<dbReference type="InterPro" id="IPR010857">
    <property type="entry name" value="Sp38-bd"/>
</dbReference>
<name>A0A151PHG3_ALLMI</name>
<dbReference type="InterPro" id="IPR013783">
    <property type="entry name" value="Ig-like_fold"/>
</dbReference>
<gene>
    <name evidence="5" type="ORF">Y1Q_0022648</name>
</gene>
<proteinExistence type="predicted"/>
<dbReference type="Gene3D" id="2.60.40.10">
    <property type="entry name" value="Immunoglobulins"/>
    <property type="match status" value="1"/>
</dbReference>
<evidence type="ECO:0000259" key="4">
    <source>
        <dbReference type="PROSITE" id="PS50835"/>
    </source>
</evidence>
<keyword evidence="3" id="KW-0472">Membrane</keyword>
<evidence type="ECO:0000313" key="5">
    <source>
        <dbReference type="EMBL" id="KYO48448.1"/>
    </source>
</evidence>